<dbReference type="OrthoDB" id="273314at2"/>
<dbReference type="InterPro" id="IPR023296">
    <property type="entry name" value="Glyco_hydro_beta-prop_sf"/>
</dbReference>
<gene>
    <name evidence="1" type="ORF">B9T62_05585</name>
</gene>
<protein>
    <recommendedName>
        <fullName evidence="3">Glycosyl hydrolase family 32 N-terminal domain-containing protein</fullName>
    </recommendedName>
</protein>
<keyword evidence="2" id="KW-1185">Reference proteome</keyword>
<dbReference type="KEGG" id="pdh:B9T62_05585"/>
<dbReference type="AlphaFoldDB" id="A0A2Z2K6D1"/>
<organism evidence="1 2">
    <name type="scientific">Paenibacillus donghaensis</name>
    <dbReference type="NCBI Taxonomy" id="414771"/>
    <lineage>
        <taxon>Bacteria</taxon>
        <taxon>Bacillati</taxon>
        <taxon>Bacillota</taxon>
        <taxon>Bacilli</taxon>
        <taxon>Bacillales</taxon>
        <taxon>Paenibacillaceae</taxon>
        <taxon>Paenibacillus</taxon>
    </lineage>
</organism>
<evidence type="ECO:0000313" key="2">
    <source>
        <dbReference type="Proteomes" id="UP000249890"/>
    </source>
</evidence>
<dbReference type="RefSeq" id="WP_087914339.1">
    <property type="nucleotide sequence ID" value="NZ_CP021780.1"/>
</dbReference>
<name>A0A2Z2K6D1_9BACL</name>
<accession>A0A2Z2K6D1</accession>
<dbReference type="SUPFAM" id="SSF75005">
    <property type="entry name" value="Arabinanase/levansucrase/invertase"/>
    <property type="match status" value="1"/>
</dbReference>
<dbReference type="EMBL" id="CP021780">
    <property type="protein sequence ID" value="ASA20317.1"/>
    <property type="molecule type" value="Genomic_DNA"/>
</dbReference>
<proteinExistence type="predicted"/>
<reference evidence="1 2" key="1">
    <citation type="submission" date="2017-06" db="EMBL/GenBank/DDBJ databases">
        <title>Complete genome sequence of Paenibacillus donghaensis KCTC 13049T isolated from East Sea sediment, South Korea.</title>
        <authorList>
            <person name="Jung B.K."/>
            <person name="Hong S.-J."/>
            <person name="Shin J.-H."/>
        </authorList>
    </citation>
    <scope>NUCLEOTIDE SEQUENCE [LARGE SCALE GENOMIC DNA]</scope>
    <source>
        <strain evidence="1 2">KCTC 13049</strain>
    </source>
</reference>
<sequence>MKLQQQAMIDNEGPWTDADGQPIHAHGGGMLEVSGWYYWLGEDRRERVRVSCYRSRNLVDWEFRGHVLTLDSPFQPLYRRTSLLSARVPLALSAGTTSESGLDLADPAFSHDYRQGADPRLFLLAPVR</sequence>
<dbReference type="Proteomes" id="UP000249890">
    <property type="component" value="Chromosome"/>
</dbReference>
<evidence type="ECO:0008006" key="3">
    <source>
        <dbReference type="Google" id="ProtNLM"/>
    </source>
</evidence>
<evidence type="ECO:0000313" key="1">
    <source>
        <dbReference type="EMBL" id="ASA20317.1"/>
    </source>
</evidence>
<dbReference type="Gene3D" id="2.115.10.20">
    <property type="entry name" value="Glycosyl hydrolase domain, family 43"/>
    <property type="match status" value="1"/>
</dbReference>